<dbReference type="EMBL" id="JYDT01000075">
    <property type="protein sequence ID" value="KRY86207.1"/>
    <property type="molecule type" value="Genomic_DNA"/>
</dbReference>
<accession>A0A0V1FKG2</accession>
<gene>
    <name evidence="1" type="ORF">T4D_11455</name>
</gene>
<evidence type="ECO:0000313" key="1">
    <source>
        <dbReference type="EMBL" id="KRY86207.1"/>
    </source>
</evidence>
<dbReference type="Proteomes" id="UP000054995">
    <property type="component" value="Unassembled WGS sequence"/>
</dbReference>
<protein>
    <submittedName>
        <fullName evidence="1">Uncharacterized protein</fullName>
    </submittedName>
</protein>
<comment type="caution">
    <text evidence="1">The sequence shown here is derived from an EMBL/GenBank/DDBJ whole genome shotgun (WGS) entry which is preliminary data.</text>
</comment>
<evidence type="ECO:0000313" key="2">
    <source>
        <dbReference type="Proteomes" id="UP000054995"/>
    </source>
</evidence>
<sequence>MAIATPVSIDCKMFMVYAASSAKEVCLLRSANYVYDNIMEKFAYGILLKALMEFKCSGLSIALSNLLIFGASLLRKRYKYWLKVPSDFVHIFNHIASKMFSFGSYK</sequence>
<reference evidence="1 2" key="1">
    <citation type="submission" date="2015-01" db="EMBL/GenBank/DDBJ databases">
        <title>Evolution of Trichinella species and genotypes.</title>
        <authorList>
            <person name="Korhonen P.K."/>
            <person name="Edoardo P."/>
            <person name="Giuseppe L.R."/>
            <person name="Gasser R.B."/>
        </authorList>
    </citation>
    <scope>NUCLEOTIDE SEQUENCE [LARGE SCALE GENOMIC DNA]</scope>
    <source>
        <strain evidence="1">ISS470</strain>
    </source>
</reference>
<dbReference type="AlphaFoldDB" id="A0A0V1FKG2"/>
<name>A0A0V1FKG2_TRIPS</name>
<keyword evidence="2" id="KW-1185">Reference proteome</keyword>
<proteinExistence type="predicted"/>
<organism evidence="1 2">
    <name type="scientific">Trichinella pseudospiralis</name>
    <name type="common">Parasitic roundworm</name>
    <dbReference type="NCBI Taxonomy" id="6337"/>
    <lineage>
        <taxon>Eukaryota</taxon>
        <taxon>Metazoa</taxon>
        <taxon>Ecdysozoa</taxon>
        <taxon>Nematoda</taxon>
        <taxon>Enoplea</taxon>
        <taxon>Dorylaimia</taxon>
        <taxon>Trichinellida</taxon>
        <taxon>Trichinellidae</taxon>
        <taxon>Trichinella</taxon>
    </lineage>
</organism>